<evidence type="ECO:0000313" key="4">
    <source>
        <dbReference type="Proteomes" id="UP000233020"/>
    </source>
</evidence>
<dbReference type="OMA" id="PECASLX"/>
<protein>
    <submittedName>
        <fullName evidence="3">Uncharacterized protein</fullName>
    </submittedName>
</protein>
<dbReference type="PANTHER" id="PTHR46973:SF1">
    <property type="entry name" value="GRAM DOMAIN-CONTAINING PROTEIN 2A"/>
    <property type="match status" value="1"/>
</dbReference>
<dbReference type="Proteomes" id="UP000233020">
    <property type="component" value="Unplaced"/>
</dbReference>
<dbReference type="InterPro" id="IPR042624">
    <property type="entry name" value="RAMD2A"/>
</dbReference>
<evidence type="ECO:0000256" key="1">
    <source>
        <dbReference type="SAM" id="MobiDB-lite"/>
    </source>
</evidence>
<dbReference type="Ensembl" id="ENSANAT00000058529.1">
    <property type="protein sequence ID" value="ENSANAP00000040420.1"/>
    <property type="gene ID" value="ENSANAG00000037573.1"/>
</dbReference>
<dbReference type="GO" id="GO:0005546">
    <property type="term" value="F:phosphatidylinositol-4,5-bisphosphate binding"/>
    <property type="evidence" value="ECO:0007669"/>
    <property type="project" value="TreeGrafter"/>
</dbReference>
<dbReference type="GeneTree" id="ENSGT00940000159572"/>
<proteinExistence type="predicted"/>
<dbReference type="STRING" id="37293.ENSANAP00000040420"/>
<organism evidence="3 4">
    <name type="scientific">Aotus nancymaae</name>
    <name type="common">Ma's night monkey</name>
    <dbReference type="NCBI Taxonomy" id="37293"/>
    <lineage>
        <taxon>Eukaryota</taxon>
        <taxon>Metazoa</taxon>
        <taxon>Chordata</taxon>
        <taxon>Craniata</taxon>
        <taxon>Vertebrata</taxon>
        <taxon>Euteleostomi</taxon>
        <taxon>Mammalia</taxon>
        <taxon>Eutheria</taxon>
        <taxon>Euarchontoglires</taxon>
        <taxon>Primates</taxon>
        <taxon>Haplorrhini</taxon>
        <taxon>Platyrrhini</taxon>
        <taxon>Aotidae</taxon>
        <taxon>Aotus</taxon>
    </lineage>
</organism>
<reference evidence="3" key="1">
    <citation type="submission" date="2025-08" db="UniProtKB">
        <authorList>
            <consortium name="Ensembl"/>
        </authorList>
    </citation>
    <scope>IDENTIFICATION</scope>
</reference>
<keyword evidence="2" id="KW-0812">Transmembrane</keyword>
<feature type="transmembrane region" description="Helical" evidence="2">
    <location>
        <begin position="255"/>
        <end position="276"/>
    </location>
</feature>
<feature type="region of interest" description="Disordered" evidence="1">
    <location>
        <begin position="157"/>
        <end position="194"/>
    </location>
</feature>
<keyword evidence="4" id="KW-1185">Reference proteome</keyword>
<dbReference type="GO" id="GO:0044232">
    <property type="term" value="C:organelle membrane contact site"/>
    <property type="evidence" value="ECO:0007669"/>
    <property type="project" value="TreeGrafter"/>
</dbReference>
<feature type="region of interest" description="Disordered" evidence="1">
    <location>
        <begin position="1"/>
        <end position="26"/>
    </location>
</feature>
<keyword evidence="2" id="KW-0472">Membrane</keyword>
<keyword evidence="2" id="KW-1133">Transmembrane helix</keyword>
<dbReference type="GO" id="GO:0005789">
    <property type="term" value="C:endoplasmic reticulum membrane"/>
    <property type="evidence" value="ECO:0007669"/>
    <property type="project" value="TreeGrafter"/>
</dbReference>
<evidence type="ECO:0000256" key="2">
    <source>
        <dbReference type="SAM" id="Phobius"/>
    </source>
</evidence>
<dbReference type="GO" id="GO:0061817">
    <property type="term" value="P:endoplasmic reticulum-plasma membrane tethering"/>
    <property type="evidence" value="ECO:0007669"/>
    <property type="project" value="TreeGrafter"/>
</dbReference>
<name>A0A2K5F4K5_AOTNA</name>
<dbReference type="AlphaFoldDB" id="A0A2K5F4K5"/>
<accession>A0A2K5F4K5</accession>
<reference evidence="3" key="2">
    <citation type="submission" date="2025-09" db="UniProtKB">
        <authorList>
            <consortium name="Ensembl"/>
        </authorList>
    </citation>
    <scope>IDENTIFICATION</scope>
</reference>
<dbReference type="PANTHER" id="PTHR46973">
    <property type="entry name" value="GRAM DOMAIN-CONTAINING PROTEIN 2A"/>
    <property type="match status" value="1"/>
</dbReference>
<sequence>VTAVSRSEAAEAGSNQQIPVSCKEKPDRVQEPGLLHCPEGLKGEEMKKCGREGIPLNKYSQQYHRLFKDVPLEEVVLKVCSPALQRDLLLQGRIFGKDIKVVIPVKCIFVSLLSRDICTHLQPSSRKSLSVIEFPEEPESLEVLIPEMKWRKVCPSSRSLSFPDNMPRPPPASVDSTDSFFPSRKPPGPEKSRAQVVSENGRRWAWPMPDWGPACPEKLLNCSPTAENAVCEHELEEESGSTGELRLWGYWLRKVFVLICILVVSSSYLAFCISQLEQQLCPLSWDGPGHR</sequence>
<dbReference type="GO" id="GO:2001256">
    <property type="term" value="P:regulation of store-operated calcium entry"/>
    <property type="evidence" value="ECO:0007669"/>
    <property type="project" value="TreeGrafter"/>
</dbReference>
<evidence type="ECO:0000313" key="3">
    <source>
        <dbReference type="Ensembl" id="ENSANAP00000040420.1"/>
    </source>
</evidence>